<dbReference type="GeneID" id="63830705"/>
<gene>
    <name evidence="2" type="ORF">LAESUDRAFT_765450</name>
</gene>
<protein>
    <submittedName>
        <fullName evidence="2">Uncharacterized protein</fullName>
    </submittedName>
</protein>
<reference evidence="2 3" key="1">
    <citation type="journal article" date="2016" name="Mol. Biol. Evol.">
        <title>Comparative Genomics of Early-Diverging Mushroom-Forming Fungi Provides Insights into the Origins of Lignocellulose Decay Capabilities.</title>
        <authorList>
            <person name="Nagy L.G."/>
            <person name="Riley R."/>
            <person name="Tritt A."/>
            <person name="Adam C."/>
            <person name="Daum C."/>
            <person name="Floudas D."/>
            <person name="Sun H."/>
            <person name="Yadav J.S."/>
            <person name="Pangilinan J."/>
            <person name="Larsson K.H."/>
            <person name="Matsuura K."/>
            <person name="Barry K."/>
            <person name="Labutti K."/>
            <person name="Kuo R."/>
            <person name="Ohm R.A."/>
            <person name="Bhattacharya S.S."/>
            <person name="Shirouzu T."/>
            <person name="Yoshinaga Y."/>
            <person name="Martin F.M."/>
            <person name="Grigoriev I.V."/>
            <person name="Hibbett D.S."/>
        </authorList>
    </citation>
    <scope>NUCLEOTIDE SEQUENCE [LARGE SCALE GENOMIC DNA]</scope>
    <source>
        <strain evidence="2 3">93-53</strain>
    </source>
</reference>
<accession>A0A165ARA3</accession>
<dbReference type="RefSeq" id="XP_040757248.1">
    <property type="nucleotide sequence ID" value="XM_040913677.1"/>
</dbReference>
<feature type="region of interest" description="Disordered" evidence="1">
    <location>
        <begin position="17"/>
        <end position="37"/>
    </location>
</feature>
<dbReference type="Proteomes" id="UP000076871">
    <property type="component" value="Unassembled WGS sequence"/>
</dbReference>
<dbReference type="EMBL" id="KV427816">
    <property type="protein sequence ID" value="KZS99507.1"/>
    <property type="molecule type" value="Genomic_DNA"/>
</dbReference>
<proteinExistence type="predicted"/>
<dbReference type="AlphaFoldDB" id="A0A165ARA3"/>
<evidence type="ECO:0000313" key="3">
    <source>
        <dbReference type="Proteomes" id="UP000076871"/>
    </source>
</evidence>
<organism evidence="2 3">
    <name type="scientific">Laetiporus sulphureus 93-53</name>
    <dbReference type="NCBI Taxonomy" id="1314785"/>
    <lineage>
        <taxon>Eukaryota</taxon>
        <taxon>Fungi</taxon>
        <taxon>Dikarya</taxon>
        <taxon>Basidiomycota</taxon>
        <taxon>Agaricomycotina</taxon>
        <taxon>Agaricomycetes</taxon>
        <taxon>Polyporales</taxon>
        <taxon>Laetiporus</taxon>
    </lineage>
</organism>
<keyword evidence="3" id="KW-1185">Reference proteome</keyword>
<sequence length="89" mass="10258">MGHKVKYHTVQERLTAKHEQQRAYAASQSPPDFPEQQDDVGLFEDVGLFDDPDSDVDKVVRALHATQFHLYVDAAYMQLDRRLKAPEMD</sequence>
<evidence type="ECO:0000313" key="2">
    <source>
        <dbReference type="EMBL" id="KZS99507.1"/>
    </source>
</evidence>
<name>A0A165ARA3_9APHY</name>
<dbReference type="InParanoid" id="A0A165ARA3"/>
<evidence type="ECO:0000256" key="1">
    <source>
        <dbReference type="SAM" id="MobiDB-lite"/>
    </source>
</evidence>